<comment type="caution">
    <text evidence="1">The sequence shown here is derived from an EMBL/GenBank/DDBJ whole genome shotgun (WGS) entry which is preliminary data.</text>
</comment>
<dbReference type="AlphaFoldDB" id="A0A5S4WW65"/>
<dbReference type="RefSeq" id="WP_148750639.1">
    <property type="nucleotide sequence ID" value="NZ_VSSR01000016.1"/>
</dbReference>
<proteinExistence type="predicted"/>
<accession>A0A5S4WW65</accession>
<name>A0A5S4WW65_9BRAD</name>
<keyword evidence="2" id="KW-1185">Reference proteome</keyword>
<evidence type="ECO:0000313" key="2">
    <source>
        <dbReference type="Proteomes" id="UP000324853"/>
    </source>
</evidence>
<evidence type="ECO:0000313" key="1">
    <source>
        <dbReference type="EMBL" id="TYL85808.1"/>
    </source>
</evidence>
<gene>
    <name evidence="1" type="ORF">FXB38_09705</name>
</gene>
<reference evidence="1 2" key="1">
    <citation type="submission" date="2019-08" db="EMBL/GenBank/DDBJ databases">
        <title>Bradyrhizobium hipponensis sp. nov., a rhizobium isolated from a Lupinus angustifolius root nodule in Tunisia.</title>
        <authorList>
            <person name="Off K."/>
            <person name="Rejili M."/>
            <person name="Mars M."/>
            <person name="Brachmann A."/>
            <person name="Marin M."/>
        </authorList>
    </citation>
    <scope>NUCLEOTIDE SEQUENCE [LARGE SCALE GENOMIC DNA]</scope>
    <source>
        <strain evidence="1 2">CTAW11</strain>
    </source>
</reference>
<protein>
    <submittedName>
        <fullName evidence="1">Uncharacterized protein</fullName>
    </submittedName>
</protein>
<sequence length="244" mass="27422">MARQLDGMTFEEVRDRVGNSGGRFKPILDVIWPSWTEQEKDRLCLTLKASITNKNIEGLSEADIQAFAGFLADEGLSAFFWRLKSFEDHVFRGNEFALEGMRSDLQGMAVAVEHVVAALGGTETQLYEKYKQVWKDPEVLGILKRGNVSPLARQERLAQHWPALKAQIDALRKETGGAVAADLVIAHRIRGGVHTILPEDDQFELEALFLTLMRAAVFTFVEVRRIENLKKPSRPIETITSNDS</sequence>
<dbReference type="OrthoDB" id="8480321at2"/>
<organism evidence="1 2">
    <name type="scientific">Bradyrhizobium cytisi</name>
    <dbReference type="NCBI Taxonomy" id="515489"/>
    <lineage>
        <taxon>Bacteria</taxon>
        <taxon>Pseudomonadati</taxon>
        <taxon>Pseudomonadota</taxon>
        <taxon>Alphaproteobacteria</taxon>
        <taxon>Hyphomicrobiales</taxon>
        <taxon>Nitrobacteraceae</taxon>
        <taxon>Bradyrhizobium</taxon>
    </lineage>
</organism>
<dbReference type="EMBL" id="VSSR01000016">
    <property type="protein sequence ID" value="TYL85808.1"/>
    <property type="molecule type" value="Genomic_DNA"/>
</dbReference>
<dbReference type="Proteomes" id="UP000324853">
    <property type="component" value="Unassembled WGS sequence"/>
</dbReference>